<organism evidence="1 2">
    <name type="scientific">Hymenobacter armeniacus</name>
    <dbReference type="NCBI Taxonomy" id="2771358"/>
    <lineage>
        <taxon>Bacteria</taxon>
        <taxon>Pseudomonadati</taxon>
        <taxon>Bacteroidota</taxon>
        <taxon>Cytophagia</taxon>
        <taxon>Cytophagales</taxon>
        <taxon>Hymenobacteraceae</taxon>
        <taxon>Hymenobacter</taxon>
    </lineage>
</organism>
<evidence type="ECO:0000313" key="1">
    <source>
        <dbReference type="EMBL" id="MBD2724578.1"/>
    </source>
</evidence>
<sequence length="46" mass="4802">MPGLKALYQDGAHPALGKVAGYTRTGLDALRGPMQFVIATARSTAK</sequence>
<evidence type="ECO:0000313" key="2">
    <source>
        <dbReference type="Proteomes" id="UP000606003"/>
    </source>
</evidence>
<comment type="caution">
    <text evidence="1">The sequence shown here is derived from an EMBL/GenBank/DDBJ whole genome shotgun (WGS) entry which is preliminary data.</text>
</comment>
<accession>A0ABR8K035</accession>
<keyword evidence="2" id="KW-1185">Reference proteome</keyword>
<dbReference type="RefSeq" id="WP_190928540.1">
    <property type="nucleotide sequence ID" value="NZ_JACXAC010000008.1"/>
</dbReference>
<dbReference type="EMBL" id="JACXAC010000008">
    <property type="protein sequence ID" value="MBD2724578.1"/>
    <property type="molecule type" value="Genomic_DNA"/>
</dbReference>
<gene>
    <name evidence="1" type="ORF">IC234_20795</name>
</gene>
<protein>
    <submittedName>
        <fullName evidence="1">Uncharacterized protein</fullName>
    </submittedName>
</protein>
<proteinExistence type="predicted"/>
<reference evidence="1 2" key="1">
    <citation type="submission" date="2020-09" db="EMBL/GenBank/DDBJ databases">
        <authorList>
            <person name="Kim M.K."/>
        </authorList>
    </citation>
    <scope>NUCLEOTIDE SEQUENCE [LARGE SCALE GENOMIC DNA]</scope>
    <source>
        <strain evidence="1 2">BT189</strain>
    </source>
</reference>
<dbReference type="Proteomes" id="UP000606003">
    <property type="component" value="Unassembled WGS sequence"/>
</dbReference>
<name>A0ABR8K035_9BACT</name>